<keyword evidence="2" id="KW-1185">Reference proteome</keyword>
<reference evidence="1 2" key="1">
    <citation type="submission" date="2019-04" db="EMBL/GenBank/DDBJ databases">
        <authorList>
            <person name="Van Vliet M D."/>
        </authorList>
    </citation>
    <scope>NUCLEOTIDE SEQUENCE [LARGE SCALE GENOMIC DNA]</scope>
    <source>
        <strain evidence="1 2">F1</strain>
    </source>
</reference>
<accession>A0A6C2U1P8</accession>
<dbReference type="Proteomes" id="UP000366872">
    <property type="component" value="Unassembled WGS sequence"/>
</dbReference>
<evidence type="ECO:0000313" key="2">
    <source>
        <dbReference type="Proteomes" id="UP000366872"/>
    </source>
</evidence>
<sequence>MPIQAAAGLDYDFLCATSLAGQWDSFTPELVSRELISATHEEQRVRVPAGLVEEASSLFIRIMIRLI</sequence>
<organism evidence="1 2">
    <name type="scientific">Pontiella desulfatans</name>
    <dbReference type="NCBI Taxonomy" id="2750659"/>
    <lineage>
        <taxon>Bacteria</taxon>
        <taxon>Pseudomonadati</taxon>
        <taxon>Kiritimatiellota</taxon>
        <taxon>Kiritimatiellia</taxon>
        <taxon>Kiritimatiellales</taxon>
        <taxon>Pontiellaceae</taxon>
        <taxon>Pontiella</taxon>
    </lineage>
</organism>
<protein>
    <submittedName>
        <fullName evidence="1">Uncharacterized protein</fullName>
    </submittedName>
</protein>
<name>A0A6C2U1P8_PONDE</name>
<evidence type="ECO:0000313" key="1">
    <source>
        <dbReference type="EMBL" id="VGO13306.1"/>
    </source>
</evidence>
<gene>
    <name evidence="1" type="ORF">PDESU_01862</name>
</gene>
<dbReference type="AlphaFoldDB" id="A0A6C2U1P8"/>
<dbReference type="EMBL" id="CAAHFG010000001">
    <property type="protein sequence ID" value="VGO13306.1"/>
    <property type="molecule type" value="Genomic_DNA"/>
</dbReference>
<proteinExistence type="predicted"/>